<dbReference type="PROSITE" id="PS51205">
    <property type="entry name" value="VPS9"/>
    <property type="match status" value="1"/>
</dbReference>
<name>A0AAD5LNY7_PYTIN</name>
<comment type="caution">
    <text evidence="2">The sequence shown here is derived from an EMBL/GenBank/DDBJ whole genome shotgun (WGS) entry which is preliminary data.</text>
</comment>
<accession>A0AAD5LNY7</accession>
<organism evidence="2 3">
    <name type="scientific">Pythium insidiosum</name>
    <name type="common">Pythiosis disease agent</name>
    <dbReference type="NCBI Taxonomy" id="114742"/>
    <lineage>
        <taxon>Eukaryota</taxon>
        <taxon>Sar</taxon>
        <taxon>Stramenopiles</taxon>
        <taxon>Oomycota</taxon>
        <taxon>Peronosporomycetes</taxon>
        <taxon>Pythiales</taxon>
        <taxon>Pythiaceae</taxon>
        <taxon>Pythium</taxon>
    </lineage>
</organism>
<dbReference type="SUPFAM" id="SSF109993">
    <property type="entry name" value="VPS9 domain"/>
    <property type="match status" value="1"/>
</dbReference>
<dbReference type="InterPro" id="IPR003123">
    <property type="entry name" value="VPS9"/>
</dbReference>
<dbReference type="GO" id="GO:0031267">
    <property type="term" value="F:small GTPase binding"/>
    <property type="evidence" value="ECO:0007669"/>
    <property type="project" value="TreeGrafter"/>
</dbReference>
<evidence type="ECO:0000259" key="1">
    <source>
        <dbReference type="PROSITE" id="PS51205"/>
    </source>
</evidence>
<dbReference type="AlphaFoldDB" id="A0AAD5LNY7"/>
<evidence type="ECO:0000313" key="2">
    <source>
        <dbReference type="EMBL" id="KAJ0388798.1"/>
    </source>
</evidence>
<evidence type="ECO:0000313" key="3">
    <source>
        <dbReference type="Proteomes" id="UP001209570"/>
    </source>
</evidence>
<dbReference type="PANTHER" id="PTHR23101:SF25">
    <property type="entry name" value="GTPASE-ACTIVATING PROTEIN AND VPS9 DOMAIN-CONTAINING PROTEIN 1"/>
    <property type="match status" value="1"/>
</dbReference>
<gene>
    <name evidence="2" type="ORF">P43SY_012078</name>
</gene>
<dbReference type="EMBL" id="JAKCXM010006391">
    <property type="protein sequence ID" value="KAJ0388798.1"/>
    <property type="molecule type" value="Genomic_DNA"/>
</dbReference>
<dbReference type="Gene3D" id="1.20.1050.80">
    <property type="entry name" value="VPS9 domain"/>
    <property type="match status" value="1"/>
</dbReference>
<protein>
    <recommendedName>
        <fullName evidence="1">VPS9 domain-containing protein</fullName>
    </recommendedName>
</protein>
<dbReference type="GO" id="GO:0030139">
    <property type="term" value="C:endocytic vesicle"/>
    <property type="evidence" value="ECO:0007669"/>
    <property type="project" value="TreeGrafter"/>
</dbReference>
<dbReference type="InterPro" id="IPR037191">
    <property type="entry name" value="VPS9_dom_sf"/>
</dbReference>
<reference evidence="2" key="1">
    <citation type="submission" date="2021-12" db="EMBL/GenBank/DDBJ databases">
        <title>Prjna785345.</title>
        <authorList>
            <person name="Rujirawat T."/>
            <person name="Krajaejun T."/>
        </authorList>
    </citation>
    <scope>NUCLEOTIDE SEQUENCE</scope>
    <source>
        <strain evidence="2">Pi057C3</strain>
    </source>
</reference>
<dbReference type="SMART" id="SM00167">
    <property type="entry name" value="VPS9"/>
    <property type="match status" value="1"/>
</dbReference>
<dbReference type="InterPro" id="IPR045046">
    <property type="entry name" value="Vps9-like"/>
</dbReference>
<dbReference type="Pfam" id="PF02204">
    <property type="entry name" value="VPS9"/>
    <property type="match status" value="1"/>
</dbReference>
<feature type="domain" description="VPS9" evidence="1">
    <location>
        <begin position="1"/>
        <end position="138"/>
    </location>
</feature>
<sequence>MIVPSQFITPDMLDIKPCMRNEVVWSMAEDELRRINACRAPGDKINCIVRCCSIIFGVLNLSRGDSSNRPGADDFLPVFIYIVLHSKIPRLHSNCEYIAAYRDSADLMSKYVCMTKSREVLKLTTDALLLISEPAIAL</sequence>
<dbReference type="GO" id="GO:0005085">
    <property type="term" value="F:guanyl-nucleotide exchange factor activity"/>
    <property type="evidence" value="ECO:0007669"/>
    <property type="project" value="InterPro"/>
</dbReference>
<dbReference type="GO" id="GO:0005829">
    <property type="term" value="C:cytosol"/>
    <property type="evidence" value="ECO:0007669"/>
    <property type="project" value="TreeGrafter"/>
</dbReference>
<keyword evidence="3" id="KW-1185">Reference proteome</keyword>
<dbReference type="PANTHER" id="PTHR23101">
    <property type="entry name" value="RAB GDP/GTP EXCHANGE FACTOR"/>
    <property type="match status" value="1"/>
</dbReference>
<dbReference type="GO" id="GO:0016192">
    <property type="term" value="P:vesicle-mediated transport"/>
    <property type="evidence" value="ECO:0007669"/>
    <property type="project" value="InterPro"/>
</dbReference>
<proteinExistence type="predicted"/>
<dbReference type="Proteomes" id="UP001209570">
    <property type="component" value="Unassembled WGS sequence"/>
</dbReference>